<organism evidence="1 2">
    <name type="scientific">Collybiopsis luxurians FD-317 M1</name>
    <dbReference type="NCBI Taxonomy" id="944289"/>
    <lineage>
        <taxon>Eukaryota</taxon>
        <taxon>Fungi</taxon>
        <taxon>Dikarya</taxon>
        <taxon>Basidiomycota</taxon>
        <taxon>Agaricomycotina</taxon>
        <taxon>Agaricomycetes</taxon>
        <taxon>Agaricomycetidae</taxon>
        <taxon>Agaricales</taxon>
        <taxon>Marasmiineae</taxon>
        <taxon>Omphalotaceae</taxon>
        <taxon>Collybiopsis</taxon>
        <taxon>Collybiopsis luxurians</taxon>
    </lineage>
</organism>
<evidence type="ECO:0000313" key="1">
    <source>
        <dbReference type="EMBL" id="KIK54723.1"/>
    </source>
</evidence>
<name>A0A0D0CIB1_9AGAR</name>
<evidence type="ECO:0000313" key="2">
    <source>
        <dbReference type="Proteomes" id="UP000053593"/>
    </source>
</evidence>
<evidence type="ECO:0008006" key="3">
    <source>
        <dbReference type="Google" id="ProtNLM"/>
    </source>
</evidence>
<reference evidence="1 2" key="1">
    <citation type="submission" date="2014-04" db="EMBL/GenBank/DDBJ databases">
        <title>Evolutionary Origins and Diversification of the Mycorrhizal Mutualists.</title>
        <authorList>
            <consortium name="DOE Joint Genome Institute"/>
            <consortium name="Mycorrhizal Genomics Consortium"/>
            <person name="Kohler A."/>
            <person name="Kuo A."/>
            <person name="Nagy L.G."/>
            <person name="Floudas D."/>
            <person name="Copeland A."/>
            <person name="Barry K.W."/>
            <person name="Cichocki N."/>
            <person name="Veneault-Fourrey C."/>
            <person name="LaButti K."/>
            <person name="Lindquist E.A."/>
            <person name="Lipzen A."/>
            <person name="Lundell T."/>
            <person name="Morin E."/>
            <person name="Murat C."/>
            <person name="Riley R."/>
            <person name="Ohm R."/>
            <person name="Sun H."/>
            <person name="Tunlid A."/>
            <person name="Henrissat B."/>
            <person name="Grigoriev I.V."/>
            <person name="Hibbett D.S."/>
            <person name="Martin F."/>
        </authorList>
    </citation>
    <scope>NUCLEOTIDE SEQUENCE [LARGE SCALE GENOMIC DNA]</scope>
    <source>
        <strain evidence="1 2">FD-317 M1</strain>
    </source>
</reference>
<dbReference type="Gene3D" id="3.80.10.10">
    <property type="entry name" value="Ribonuclease Inhibitor"/>
    <property type="match status" value="1"/>
</dbReference>
<dbReference type="SUPFAM" id="SSF52047">
    <property type="entry name" value="RNI-like"/>
    <property type="match status" value="1"/>
</dbReference>
<gene>
    <name evidence="1" type="ORF">GYMLUDRAFT_48435</name>
</gene>
<dbReference type="Gene3D" id="1.20.1280.50">
    <property type="match status" value="1"/>
</dbReference>
<accession>A0A0D0CIB1</accession>
<sequence length="504" mass="57497">MITSADKDIADYQAEVIRLRAQITYIEVQQELLEEHKMKLQSLLSPVRKIPNETLSRIFEYVCKENLFQDHPWPEDSDNKGKISPPTELSGPAITYLPTMAISSVCARWRELALSLPSLWSQLKLEIFTAFQQEESPVSLIATLEIYLERSGDWPLAIALNIRGDTTGDIPSALVHILPHTHRWKRFKYSGEHTLTDFHILSNFRFPLLSRLELEADSKGIPSRDLDRFEHAPKLRFLSTDQWFPCKIPYDQLRLLSIGTHSRADMEQVLRSCPLLISLELYSQSDLDFETVTPAKAATSWRNITLLQFNMAHGKLYEMVFSSFNFPSLNHLRMKGKQDLFWPGRAIDSFISRSSCRITILTMDKVSVSDVELIAALRMMTYLEKLEVQDGIGESPITSHLISSLHAVGRNRSTGSIIYLVPKLQSLRLYFNGEALDDRAFARMIVSRWLPDPELASGIGVDCLRQVVLKCCKRNIDAETYKPLRDLDKMGLRVAIMGRDGVQV</sequence>
<dbReference type="Proteomes" id="UP000053593">
    <property type="component" value="Unassembled WGS sequence"/>
</dbReference>
<dbReference type="EMBL" id="KN834813">
    <property type="protein sequence ID" value="KIK54723.1"/>
    <property type="molecule type" value="Genomic_DNA"/>
</dbReference>
<dbReference type="HOGENOM" id="CLU_018544_12_1_1"/>
<proteinExistence type="predicted"/>
<dbReference type="InterPro" id="IPR032675">
    <property type="entry name" value="LRR_dom_sf"/>
</dbReference>
<keyword evidence="2" id="KW-1185">Reference proteome</keyword>
<dbReference type="AlphaFoldDB" id="A0A0D0CIB1"/>
<protein>
    <recommendedName>
        <fullName evidence="3">F-box domain-containing protein</fullName>
    </recommendedName>
</protein>
<dbReference type="OrthoDB" id="3022400at2759"/>